<name>A0A1F6CZ30_HANXR</name>
<accession>A0A1F6CZ30</accession>
<protein>
    <recommendedName>
        <fullName evidence="5">HTH arsR-type domain-containing protein</fullName>
    </recommendedName>
</protein>
<reference evidence="6 7" key="1">
    <citation type="journal article" date="2016" name="Nat. Commun.">
        <title>Thousands of microbial genomes shed light on interconnected biogeochemical processes in an aquifer system.</title>
        <authorList>
            <person name="Anantharaman K."/>
            <person name="Brown C.T."/>
            <person name="Hug L.A."/>
            <person name="Sharon I."/>
            <person name="Castelle C.J."/>
            <person name="Probst A.J."/>
            <person name="Thomas B.C."/>
            <person name="Singh A."/>
            <person name="Wilkins M.J."/>
            <person name="Karaoz U."/>
            <person name="Brodie E.L."/>
            <person name="Williams K.H."/>
            <person name="Hubbard S.S."/>
            <person name="Banfield J.F."/>
        </authorList>
    </citation>
    <scope>NUCLEOTIDE SEQUENCE [LARGE SCALE GENOMIC DNA]</scope>
    <source>
        <strain evidence="7">RIFCSPLOWO2_12_FULL_64_10</strain>
    </source>
</reference>
<dbReference type="Proteomes" id="UP000178606">
    <property type="component" value="Unassembled WGS sequence"/>
</dbReference>
<evidence type="ECO:0000256" key="4">
    <source>
        <dbReference type="SAM" id="MobiDB-lite"/>
    </source>
</evidence>
<dbReference type="Gene3D" id="1.10.10.10">
    <property type="entry name" value="Winged helix-like DNA-binding domain superfamily/Winged helix DNA-binding domain"/>
    <property type="match status" value="1"/>
</dbReference>
<keyword evidence="1" id="KW-0805">Transcription regulation</keyword>
<dbReference type="AlphaFoldDB" id="A0A1F6CZ30"/>
<evidence type="ECO:0000256" key="1">
    <source>
        <dbReference type="ARBA" id="ARBA00023015"/>
    </source>
</evidence>
<dbReference type="CDD" id="cd00090">
    <property type="entry name" value="HTH_ARSR"/>
    <property type="match status" value="1"/>
</dbReference>
<keyword evidence="3" id="KW-0804">Transcription</keyword>
<feature type="domain" description="HTH arsR-type" evidence="5">
    <location>
        <begin position="1"/>
        <end position="96"/>
    </location>
</feature>
<dbReference type="SMART" id="SM00418">
    <property type="entry name" value="HTH_ARSR"/>
    <property type="match status" value="1"/>
</dbReference>
<organism evidence="6 7">
    <name type="scientific">Handelsmanbacteria sp. (strain RIFCSPLOWO2_12_FULL_64_10)</name>
    <dbReference type="NCBI Taxonomy" id="1817868"/>
    <lineage>
        <taxon>Bacteria</taxon>
        <taxon>Candidatus Handelsmaniibacteriota</taxon>
    </lineage>
</organism>
<dbReference type="SUPFAM" id="SSF46785">
    <property type="entry name" value="Winged helix' DNA-binding domain"/>
    <property type="match status" value="1"/>
</dbReference>
<evidence type="ECO:0000313" key="6">
    <source>
        <dbReference type="EMBL" id="OGG54291.1"/>
    </source>
</evidence>
<dbReference type="EMBL" id="MFKF01000109">
    <property type="protein sequence ID" value="OGG54291.1"/>
    <property type="molecule type" value="Genomic_DNA"/>
</dbReference>
<sequence>MKEAVTLFSALSDETRLRILALLTHGELCVCQIEDILRMPQSKVSRHLMALRHAGLVSWCRDGTWIHYSLPEPKDDLQARLIDCLRTCLQEDPQVQADVKRIAECPPLAAKCCEDGQETPPPPSSPKAVTRRSPRETTNPSPAPGVARAPRVRLRSSPG</sequence>
<dbReference type="PRINTS" id="PR00778">
    <property type="entry name" value="HTHARSR"/>
</dbReference>
<dbReference type="InterPro" id="IPR036390">
    <property type="entry name" value="WH_DNA-bd_sf"/>
</dbReference>
<dbReference type="InterPro" id="IPR001845">
    <property type="entry name" value="HTH_ArsR_DNA-bd_dom"/>
</dbReference>
<feature type="region of interest" description="Disordered" evidence="4">
    <location>
        <begin position="113"/>
        <end position="159"/>
    </location>
</feature>
<dbReference type="GO" id="GO:0003700">
    <property type="term" value="F:DNA-binding transcription factor activity"/>
    <property type="evidence" value="ECO:0007669"/>
    <property type="project" value="InterPro"/>
</dbReference>
<evidence type="ECO:0000259" key="5">
    <source>
        <dbReference type="PROSITE" id="PS50987"/>
    </source>
</evidence>
<evidence type="ECO:0000313" key="7">
    <source>
        <dbReference type="Proteomes" id="UP000178606"/>
    </source>
</evidence>
<feature type="compositionally biased region" description="Basic residues" evidence="4">
    <location>
        <begin position="150"/>
        <end position="159"/>
    </location>
</feature>
<keyword evidence="2" id="KW-0238">DNA-binding</keyword>
<evidence type="ECO:0000256" key="3">
    <source>
        <dbReference type="ARBA" id="ARBA00023163"/>
    </source>
</evidence>
<dbReference type="NCBIfam" id="NF033788">
    <property type="entry name" value="HTH_metalloreg"/>
    <property type="match status" value="1"/>
</dbReference>
<dbReference type="InterPro" id="IPR051011">
    <property type="entry name" value="Metal_resp_trans_reg"/>
</dbReference>
<dbReference type="PANTHER" id="PTHR43132:SF2">
    <property type="entry name" value="ARSENICAL RESISTANCE OPERON REPRESSOR ARSR-RELATED"/>
    <property type="match status" value="1"/>
</dbReference>
<proteinExistence type="predicted"/>
<dbReference type="GO" id="GO:0003677">
    <property type="term" value="F:DNA binding"/>
    <property type="evidence" value="ECO:0007669"/>
    <property type="project" value="UniProtKB-KW"/>
</dbReference>
<dbReference type="InterPro" id="IPR011991">
    <property type="entry name" value="ArsR-like_HTH"/>
</dbReference>
<dbReference type="InterPro" id="IPR036388">
    <property type="entry name" value="WH-like_DNA-bd_sf"/>
</dbReference>
<dbReference type="PROSITE" id="PS50987">
    <property type="entry name" value="HTH_ARSR_2"/>
    <property type="match status" value="1"/>
</dbReference>
<dbReference type="PANTHER" id="PTHR43132">
    <property type="entry name" value="ARSENICAL RESISTANCE OPERON REPRESSOR ARSR-RELATED"/>
    <property type="match status" value="1"/>
</dbReference>
<comment type="caution">
    <text evidence="6">The sequence shown here is derived from an EMBL/GenBank/DDBJ whole genome shotgun (WGS) entry which is preliminary data.</text>
</comment>
<dbReference type="Pfam" id="PF01022">
    <property type="entry name" value="HTH_5"/>
    <property type="match status" value="1"/>
</dbReference>
<evidence type="ECO:0000256" key="2">
    <source>
        <dbReference type="ARBA" id="ARBA00023125"/>
    </source>
</evidence>
<gene>
    <name evidence="6" type="ORF">A3F84_06130</name>
</gene>